<dbReference type="OrthoDB" id="7173315at2"/>
<keyword evidence="1" id="KW-1277">Toxin-antitoxin system</keyword>
<organism evidence="3 4">
    <name type="scientific">Lutibacter profundi</name>
    <dbReference type="NCBI Taxonomy" id="1622118"/>
    <lineage>
        <taxon>Bacteria</taxon>
        <taxon>Pseudomonadati</taxon>
        <taxon>Bacteroidota</taxon>
        <taxon>Flavobacteriia</taxon>
        <taxon>Flavobacteriales</taxon>
        <taxon>Flavobacteriaceae</taxon>
        <taxon>Lutibacter</taxon>
    </lineage>
</organism>
<dbReference type="EMBL" id="CP013355">
    <property type="protein sequence ID" value="AMC11384.1"/>
    <property type="molecule type" value="Genomic_DNA"/>
</dbReference>
<dbReference type="Proteomes" id="UP000059672">
    <property type="component" value="Chromosome"/>
</dbReference>
<evidence type="ECO:0000313" key="3">
    <source>
        <dbReference type="EMBL" id="AMC11384.1"/>
    </source>
</evidence>
<accession>A0A0X8G7D0</accession>
<dbReference type="InterPro" id="IPR035093">
    <property type="entry name" value="RelE/ParE_toxin_dom_sf"/>
</dbReference>
<proteinExistence type="inferred from homology"/>
<dbReference type="PIRSF" id="PIRSF029218">
    <property type="entry name" value="ParE"/>
    <property type="match status" value="1"/>
</dbReference>
<sequence length="100" mass="12196">MNKNKYRISEQAIKDLNAIWIYTLNKWSKEQADRYYDLIIGEIEFISDKFLTGKSAEQTRKNYRVTKIKSHLIFYRKIENDIVEVIRILHQRMDIKERLD</sequence>
<evidence type="ECO:0000256" key="2">
    <source>
        <dbReference type="PIRNR" id="PIRNR029218"/>
    </source>
</evidence>
<protein>
    <recommendedName>
        <fullName evidence="2">Toxin</fullName>
    </recommendedName>
</protein>
<comment type="similarity">
    <text evidence="2">Belongs to the RelE toxin family.</text>
</comment>
<reference evidence="4" key="1">
    <citation type="submission" date="2015-12" db="EMBL/GenBank/DDBJ databases">
        <title>Complete genome sequence of Lutibacter profundus strain LP1.</title>
        <authorList>
            <person name="Wissuwa J."/>
            <person name="Le Moine Bauer S."/>
            <person name="Stokke R."/>
            <person name="Dahle H."/>
            <person name="Steen I.H."/>
        </authorList>
    </citation>
    <scope>NUCLEOTIDE SEQUENCE [LARGE SCALE GENOMIC DNA]</scope>
    <source>
        <strain evidence="4">LP1</strain>
    </source>
</reference>
<dbReference type="PATRIC" id="fig|1622118.3.peg.1853"/>
<dbReference type="KEGG" id="lut:Lupro_08975"/>
<dbReference type="AlphaFoldDB" id="A0A0X8G7D0"/>
<name>A0A0X8G7D0_9FLAO</name>
<dbReference type="InterPro" id="IPR028344">
    <property type="entry name" value="ParE1/4"/>
</dbReference>
<dbReference type="Gene3D" id="3.30.2310.20">
    <property type="entry name" value="RelE-like"/>
    <property type="match status" value="1"/>
</dbReference>
<dbReference type="STRING" id="1622118.Lupro_08975"/>
<reference evidence="3 4" key="2">
    <citation type="journal article" date="2016" name="Int. J. Syst. Evol. Microbiol.">
        <title>Lutibacter profundi sp. nov., isolated from a deep-sea hydrothermal system on the Arctic Mid-Ocean Ridge and emended description of the genus Lutibacter.</title>
        <authorList>
            <person name="Le Moine Bauer S."/>
            <person name="Roalkvam I."/>
            <person name="Steen I.H."/>
            <person name="Dahle H."/>
        </authorList>
    </citation>
    <scope>NUCLEOTIDE SEQUENCE [LARGE SCALE GENOMIC DNA]</scope>
    <source>
        <strain evidence="3 4">LP1</strain>
    </source>
</reference>
<gene>
    <name evidence="3" type="ORF">Lupro_08975</name>
</gene>
<dbReference type="RefSeq" id="WP_068209003.1">
    <property type="nucleotide sequence ID" value="NZ_CP013355.1"/>
</dbReference>
<keyword evidence="4" id="KW-1185">Reference proteome</keyword>
<evidence type="ECO:0000256" key="1">
    <source>
        <dbReference type="ARBA" id="ARBA00022649"/>
    </source>
</evidence>
<dbReference type="InterPro" id="IPR007712">
    <property type="entry name" value="RelE/ParE_toxin"/>
</dbReference>
<dbReference type="Pfam" id="PF05016">
    <property type="entry name" value="ParE_toxin"/>
    <property type="match status" value="1"/>
</dbReference>
<evidence type="ECO:0000313" key="4">
    <source>
        <dbReference type="Proteomes" id="UP000059672"/>
    </source>
</evidence>